<name>A0A098S638_9BACT</name>
<dbReference type="EMBL" id="JPOS01000035">
    <property type="protein sequence ID" value="KGE87526.1"/>
    <property type="molecule type" value="Genomic_DNA"/>
</dbReference>
<dbReference type="STRING" id="1524460.IX84_15075"/>
<dbReference type="RefSeq" id="WP_044222044.1">
    <property type="nucleotide sequence ID" value="NZ_JBKAGJ010000034.1"/>
</dbReference>
<reference evidence="1 2" key="1">
    <citation type="journal article" date="2014" name="Int. J. Syst. Evol. Microbiol.">
        <title>Phaeodactylibacter xiamenensis gen. nov., sp. nov., a member of the family Saprospiraceae isolated from the marine alga Phaeodactylum tricornutum.</title>
        <authorList>
            <person name="Chen Z.Jr."/>
            <person name="Lei X."/>
            <person name="Lai Q."/>
            <person name="Li Y."/>
            <person name="Zhang B."/>
            <person name="Zhang J."/>
            <person name="Zhang H."/>
            <person name="Yang L."/>
            <person name="Zheng W."/>
            <person name="Tian Y."/>
            <person name="Yu Z."/>
            <person name="Xu H.Jr."/>
            <person name="Zheng T."/>
        </authorList>
    </citation>
    <scope>NUCLEOTIDE SEQUENCE [LARGE SCALE GENOMIC DNA]</scope>
    <source>
        <strain evidence="1 2">KD52</strain>
    </source>
</reference>
<protein>
    <submittedName>
        <fullName evidence="1">Uncharacterized protein</fullName>
    </submittedName>
</protein>
<evidence type="ECO:0000313" key="1">
    <source>
        <dbReference type="EMBL" id="KGE87526.1"/>
    </source>
</evidence>
<keyword evidence="2" id="KW-1185">Reference proteome</keyword>
<gene>
    <name evidence="1" type="ORF">IX84_15075</name>
</gene>
<organism evidence="1 2">
    <name type="scientific">Phaeodactylibacter xiamenensis</name>
    <dbReference type="NCBI Taxonomy" id="1524460"/>
    <lineage>
        <taxon>Bacteria</taxon>
        <taxon>Pseudomonadati</taxon>
        <taxon>Bacteroidota</taxon>
        <taxon>Saprospiria</taxon>
        <taxon>Saprospirales</taxon>
        <taxon>Haliscomenobacteraceae</taxon>
        <taxon>Phaeodactylibacter</taxon>
    </lineage>
</organism>
<dbReference type="AlphaFoldDB" id="A0A098S638"/>
<evidence type="ECO:0000313" key="2">
    <source>
        <dbReference type="Proteomes" id="UP000029736"/>
    </source>
</evidence>
<accession>A0A098S638</accession>
<proteinExistence type="predicted"/>
<sequence length="466" mass="55209">MVSSKLYELFDTLPRQDIRQLKKAVASPFFNQRQHVEALLDYLTHCKFERKVLPEREEAFARLFPERRFDDHKLRLSMSLLLKVMEQYLIYQQVNAQEVNAQLALARAYRALKLPRHFKQSLTKAHQLQKNRGLRHAEYYQDAYALRLEEYRFHASQRRMEDLHLQPVQENLEAAFITAKLRQSCFALSHRAVYKTEYDLGMLPEMLSYIRRSNMLDLPSVAVYYYCYLALTQPEEHRHFEKFKALTLAHQALFPKDELRDLFLLATNFCIRQMNKGVKRFAREGLSIYREGLSNQVLLLNGQLSRFTYRNIVAKAIVARELDWAVDFVHQYKTKLEAQYRESTFCFNLAWLEYERKHYELALDLINRSAFSDLLLNLSAKTIAMKIYFELGAYELLYAHLEAMRNFINRKKIMTYHKTHYLNMIKFTKKLLDLPPVAPQQKARLKANILGSSVVAEKNWLLSQLP</sequence>
<dbReference type="OrthoDB" id="1490925at2"/>
<dbReference type="Proteomes" id="UP000029736">
    <property type="component" value="Unassembled WGS sequence"/>
</dbReference>
<comment type="caution">
    <text evidence="1">The sequence shown here is derived from an EMBL/GenBank/DDBJ whole genome shotgun (WGS) entry which is preliminary data.</text>
</comment>